<organism evidence="10 11">
    <name type="scientific">Saccharomycopsis crataegensis</name>
    <dbReference type="NCBI Taxonomy" id="43959"/>
    <lineage>
        <taxon>Eukaryota</taxon>
        <taxon>Fungi</taxon>
        <taxon>Dikarya</taxon>
        <taxon>Ascomycota</taxon>
        <taxon>Saccharomycotina</taxon>
        <taxon>Saccharomycetes</taxon>
        <taxon>Saccharomycopsidaceae</taxon>
        <taxon>Saccharomycopsis</taxon>
    </lineage>
</organism>
<dbReference type="Proteomes" id="UP001360560">
    <property type="component" value="Unassembled WGS sequence"/>
</dbReference>
<evidence type="ECO:0000256" key="7">
    <source>
        <dbReference type="ARBA" id="ARBA00023034"/>
    </source>
</evidence>
<evidence type="ECO:0000256" key="8">
    <source>
        <dbReference type="ARBA" id="ARBA00023136"/>
    </source>
</evidence>
<keyword evidence="8 9" id="KW-0472">Membrane</keyword>
<evidence type="ECO:0000256" key="5">
    <source>
        <dbReference type="ARBA" id="ARBA00022729"/>
    </source>
</evidence>
<evidence type="ECO:0000313" key="10">
    <source>
        <dbReference type="EMBL" id="GMM36177.1"/>
    </source>
</evidence>
<gene>
    <name evidence="10" type="ORF">DASC09_035020</name>
</gene>
<dbReference type="Pfam" id="PF06842">
    <property type="entry name" value="DUF1242"/>
    <property type="match status" value="1"/>
</dbReference>
<dbReference type="EMBL" id="BTFZ01000011">
    <property type="protein sequence ID" value="GMM36177.1"/>
    <property type="molecule type" value="Genomic_DNA"/>
</dbReference>
<evidence type="ECO:0000256" key="1">
    <source>
        <dbReference type="ARBA" id="ARBA00002154"/>
    </source>
</evidence>
<evidence type="ECO:0000256" key="2">
    <source>
        <dbReference type="ARBA" id="ARBA00004614"/>
    </source>
</evidence>
<dbReference type="GeneID" id="90074152"/>
<reference evidence="10 11" key="1">
    <citation type="journal article" date="2023" name="Elife">
        <title>Identification of key yeast species and microbe-microbe interactions impacting larval growth of Drosophila in the wild.</title>
        <authorList>
            <person name="Mure A."/>
            <person name="Sugiura Y."/>
            <person name="Maeda R."/>
            <person name="Honda K."/>
            <person name="Sakurai N."/>
            <person name="Takahashi Y."/>
            <person name="Watada M."/>
            <person name="Katoh T."/>
            <person name="Gotoh A."/>
            <person name="Gotoh Y."/>
            <person name="Taniguchi I."/>
            <person name="Nakamura K."/>
            <person name="Hayashi T."/>
            <person name="Katayama T."/>
            <person name="Uemura T."/>
            <person name="Hattori Y."/>
        </authorList>
    </citation>
    <scope>NUCLEOTIDE SEQUENCE [LARGE SCALE GENOMIC DNA]</scope>
    <source>
        <strain evidence="10 11">SC-9</strain>
    </source>
</reference>
<dbReference type="InterPro" id="IPR009653">
    <property type="entry name" value="Ksh1"/>
</dbReference>
<protein>
    <recommendedName>
        <fullName evidence="9">Protein kish</fullName>
    </recommendedName>
</protein>
<evidence type="ECO:0000313" key="11">
    <source>
        <dbReference type="Proteomes" id="UP001360560"/>
    </source>
</evidence>
<dbReference type="RefSeq" id="XP_064853173.1">
    <property type="nucleotide sequence ID" value="XM_064997101.1"/>
</dbReference>
<evidence type="ECO:0000256" key="3">
    <source>
        <dbReference type="ARBA" id="ARBA00008961"/>
    </source>
</evidence>
<proteinExistence type="inferred from homology"/>
<dbReference type="InterPro" id="IPR051523">
    <property type="entry name" value="KISH_domain"/>
</dbReference>
<evidence type="ECO:0000256" key="6">
    <source>
        <dbReference type="ARBA" id="ARBA00022989"/>
    </source>
</evidence>
<keyword evidence="6 9" id="KW-1133">Transmembrane helix</keyword>
<evidence type="ECO:0000256" key="9">
    <source>
        <dbReference type="RuleBase" id="RU910717"/>
    </source>
</evidence>
<accession>A0AAV5QMZ2</accession>
<comment type="similarity">
    <text evidence="3 9">Belongs to the KISH family.</text>
</comment>
<evidence type="ECO:0000256" key="4">
    <source>
        <dbReference type="ARBA" id="ARBA00022692"/>
    </source>
</evidence>
<dbReference type="AlphaFoldDB" id="A0AAV5QMZ2"/>
<feature type="transmembrane region" description="Helical" evidence="9">
    <location>
        <begin position="53"/>
        <end position="70"/>
    </location>
</feature>
<comment type="function">
    <text evidence="1 9">Involved in the early part of the secretory pathway.</text>
</comment>
<keyword evidence="5 9" id="KW-0732">Signal</keyword>
<keyword evidence="11" id="KW-1185">Reference proteome</keyword>
<comment type="subcellular location">
    <subcellularLocation>
        <location evidence="2 9">Golgi apparatus membrane</location>
        <topology evidence="2 9">Single-pass type I membrane protein</topology>
    </subcellularLocation>
</comment>
<keyword evidence="4 9" id="KW-0812">Transmembrane</keyword>
<name>A0AAV5QMZ2_9ASCO</name>
<keyword evidence="7 9" id="KW-0333">Golgi apparatus</keyword>
<sequence length="71" mass="7982">MSALFNFQSLLQVLLLLICTSTYIHSAVPALLDKNKNGLLGVFWKFARIGERMSPYISICCIIMAFSHLMS</sequence>
<feature type="signal peptide" evidence="9">
    <location>
        <begin position="1"/>
        <end position="26"/>
    </location>
</feature>
<dbReference type="GO" id="GO:0000139">
    <property type="term" value="C:Golgi membrane"/>
    <property type="evidence" value="ECO:0007669"/>
    <property type="project" value="UniProtKB-SubCell"/>
</dbReference>
<feature type="chain" id="PRO_5043095448" description="Protein kish" evidence="9">
    <location>
        <begin position="27"/>
        <end position="71"/>
    </location>
</feature>
<comment type="caution">
    <text evidence="10">The sequence shown here is derived from an EMBL/GenBank/DDBJ whole genome shotgun (WGS) entry which is preliminary data.</text>
</comment>
<dbReference type="PANTHER" id="PTHR13229">
    <property type="entry name" value="PROTEIN KISH-A"/>
    <property type="match status" value="1"/>
</dbReference>